<evidence type="ECO:0000313" key="1">
    <source>
        <dbReference type="EMBL" id="KAH0811150.1"/>
    </source>
</evidence>
<dbReference type="Proteomes" id="UP000719412">
    <property type="component" value="Unassembled WGS sequence"/>
</dbReference>
<comment type="caution">
    <text evidence="1">The sequence shown here is derived from an EMBL/GenBank/DDBJ whole genome shotgun (WGS) entry which is preliminary data.</text>
</comment>
<reference evidence="1" key="1">
    <citation type="journal article" date="2020" name="J Insects Food Feed">
        <title>The yellow mealworm (Tenebrio molitor) genome: a resource for the emerging insects as food and feed industry.</title>
        <authorList>
            <person name="Eriksson T."/>
            <person name="Andere A."/>
            <person name="Kelstrup H."/>
            <person name="Emery V."/>
            <person name="Picard C."/>
        </authorList>
    </citation>
    <scope>NUCLEOTIDE SEQUENCE</scope>
    <source>
        <strain evidence="1">Stoneville</strain>
        <tissue evidence="1">Whole head</tissue>
    </source>
</reference>
<sequence>MSTFLLLRGVPFVGERGAFEGTVRGRHVSGCLPQAVLRTTQPIKASCYLIPKNYIVSVRIEEKQISFDCVSVKKKCLSPTSAAVAGVNANQLKQFQSGKSPNSRSLEGAVDSPLLEQAAPRPFRATLQPSGRIKNSETVEKFPEEKLRYERCTRDVLRWVRSLASGKIDPVETAKVLPKVRSAFGGDLRRRGLRIHLPALNESSNGTLTYAMHYSYIAKFIDPRWGLLFLVSVPMFADDLREDNRVTFATDSVTPAAEADFAGLPLPSIGLRLIQGPGLRLLFQQYQSLNLLR</sequence>
<name>A0A8J6H3J6_TENMO</name>
<dbReference type="AlphaFoldDB" id="A0A8J6H3J6"/>
<organism evidence="1 2">
    <name type="scientific">Tenebrio molitor</name>
    <name type="common">Yellow mealworm beetle</name>
    <dbReference type="NCBI Taxonomy" id="7067"/>
    <lineage>
        <taxon>Eukaryota</taxon>
        <taxon>Metazoa</taxon>
        <taxon>Ecdysozoa</taxon>
        <taxon>Arthropoda</taxon>
        <taxon>Hexapoda</taxon>
        <taxon>Insecta</taxon>
        <taxon>Pterygota</taxon>
        <taxon>Neoptera</taxon>
        <taxon>Endopterygota</taxon>
        <taxon>Coleoptera</taxon>
        <taxon>Polyphaga</taxon>
        <taxon>Cucujiformia</taxon>
        <taxon>Tenebrionidae</taxon>
        <taxon>Tenebrio</taxon>
    </lineage>
</organism>
<proteinExistence type="predicted"/>
<evidence type="ECO:0000313" key="2">
    <source>
        <dbReference type="Proteomes" id="UP000719412"/>
    </source>
</evidence>
<keyword evidence="2" id="KW-1185">Reference proteome</keyword>
<accession>A0A8J6H3J6</accession>
<reference evidence="1" key="2">
    <citation type="submission" date="2021-08" db="EMBL/GenBank/DDBJ databases">
        <authorList>
            <person name="Eriksson T."/>
        </authorList>
    </citation>
    <scope>NUCLEOTIDE SEQUENCE</scope>
    <source>
        <strain evidence="1">Stoneville</strain>
        <tissue evidence="1">Whole head</tissue>
    </source>
</reference>
<gene>
    <name evidence="1" type="ORF">GEV33_011641</name>
</gene>
<dbReference type="EMBL" id="JABDTM020027005">
    <property type="protein sequence ID" value="KAH0811150.1"/>
    <property type="molecule type" value="Genomic_DNA"/>
</dbReference>
<protein>
    <submittedName>
        <fullName evidence="1">Uncharacterized protein</fullName>
    </submittedName>
</protein>